<protein>
    <submittedName>
        <fullName evidence="4">Subtilisin-like protease</fullName>
    </submittedName>
</protein>
<comment type="caution">
    <text evidence="4">The sequence shown here is derived from an EMBL/GenBank/DDBJ whole genome shotgun (WGS) entry which is preliminary data.</text>
</comment>
<evidence type="ECO:0000313" key="5">
    <source>
        <dbReference type="Proteomes" id="UP000743370"/>
    </source>
</evidence>
<keyword evidence="1" id="KW-0325">Glycoprotein</keyword>
<gene>
    <name evidence="4" type="ORF">HKW66_Vig0030810</name>
</gene>
<evidence type="ECO:0000313" key="4">
    <source>
        <dbReference type="EMBL" id="KAG2408259.1"/>
    </source>
</evidence>
<reference evidence="4 5" key="1">
    <citation type="submission" date="2020-05" db="EMBL/GenBank/DDBJ databases">
        <title>Vigna angularis (adzuki bean) Var. LongXiaoDou No. 4 denovo assembly.</title>
        <authorList>
            <person name="Xiang H."/>
        </authorList>
    </citation>
    <scope>NUCLEOTIDE SEQUENCE [LARGE SCALE GENOMIC DNA]</scope>
    <source>
        <tissue evidence="4">Leaf</tissue>
    </source>
</reference>
<keyword evidence="4" id="KW-0645">Protease</keyword>
<accession>A0A8T0L8F0</accession>
<dbReference type="EMBL" id="JABFOF010000001">
    <property type="protein sequence ID" value="KAG2408259.1"/>
    <property type="molecule type" value="Genomic_DNA"/>
</dbReference>
<dbReference type="CDD" id="cd02120">
    <property type="entry name" value="PA_subtilisin_like"/>
    <property type="match status" value="1"/>
</dbReference>
<organism evidence="4 5">
    <name type="scientific">Phaseolus angularis</name>
    <name type="common">Azuki bean</name>
    <name type="synonym">Vigna angularis</name>
    <dbReference type="NCBI Taxonomy" id="3914"/>
    <lineage>
        <taxon>Eukaryota</taxon>
        <taxon>Viridiplantae</taxon>
        <taxon>Streptophyta</taxon>
        <taxon>Embryophyta</taxon>
        <taxon>Tracheophyta</taxon>
        <taxon>Spermatophyta</taxon>
        <taxon>Magnoliopsida</taxon>
        <taxon>eudicotyledons</taxon>
        <taxon>Gunneridae</taxon>
        <taxon>Pentapetalae</taxon>
        <taxon>rosids</taxon>
        <taxon>fabids</taxon>
        <taxon>Fabales</taxon>
        <taxon>Fabaceae</taxon>
        <taxon>Papilionoideae</taxon>
        <taxon>50 kb inversion clade</taxon>
        <taxon>NPAAA clade</taxon>
        <taxon>indigoferoid/millettioid clade</taxon>
        <taxon>Phaseoleae</taxon>
        <taxon>Vigna</taxon>
    </lineage>
</organism>
<evidence type="ECO:0000256" key="2">
    <source>
        <dbReference type="SAM" id="SignalP"/>
    </source>
</evidence>
<dbReference type="GO" id="GO:0008233">
    <property type="term" value="F:peptidase activity"/>
    <property type="evidence" value="ECO:0007669"/>
    <property type="project" value="UniProtKB-KW"/>
</dbReference>
<dbReference type="SUPFAM" id="SSF52025">
    <property type="entry name" value="PA domain"/>
    <property type="match status" value="1"/>
</dbReference>
<dbReference type="Gene3D" id="3.50.30.30">
    <property type="match status" value="1"/>
</dbReference>
<dbReference type="GO" id="GO:0006508">
    <property type="term" value="P:proteolysis"/>
    <property type="evidence" value="ECO:0007669"/>
    <property type="project" value="UniProtKB-KW"/>
</dbReference>
<dbReference type="Pfam" id="PF17766">
    <property type="entry name" value="fn3_6"/>
    <property type="match status" value="1"/>
</dbReference>
<keyword evidence="2" id="KW-0732">Signal</keyword>
<sequence>MARSISHVLFSLVLCILLQDHIQALRQGASLSRSGLPSNKKYPLITSAEALTKSASDSVNAFFCTNDTLDARKVKGKILVCLRGVNSRVEKGVVAASLGAVGMILANNAGQVSVDPAELKFKEKGEKKEFRVSLTLKSKTENTTDFVYGSLTWTNHKNRVRSPIVVVLNSF</sequence>
<feature type="chain" id="PRO_5035912102" evidence="2">
    <location>
        <begin position="25"/>
        <end position="171"/>
    </location>
</feature>
<dbReference type="AlphaFoldDB" id="A0A8T0L8F0"/>
<dbReference type="InterPro" id="IPR041469">
    <property type="entry name" value="Subtilisin-like_FN3"/>
</dbReference>
<proteinExistence type="predicted"/>
<keyword evidence="4" id="KW-0378">Hydrolase</keyword>
<name>A0A8T0L8F0_PHAAN</name>
<evidence type="ECO:0000259" key="3">
    <source>
        <dbReference type="Pfam" id="PF17766"/>
    </source>
</evidence>
<feature type="domain" description="Subtilisin-like protease fibronectin type-III" evidence="3">
    <location>
        <begin position="108"/>
        <end position="166"/>
    </location>
</feature>
<feature type="signal peptide" evidence="2">
    <location>
        <begin position="1"/>
        <end position="24"/>
    </location>
</feature>
<dbReference type="Proteomes" id="UP000743370">
    <property type="component" value="Unassembled WGS sequence"/>
</dbReference>
<dbReference type="InterPro" id="IPR046450">
    <property type="entry name" value="PA_dom_sf"/>
</dbReference>
<evidence type="ECO:0000256" key="1">
    <source>
        <dbReference type="ARBA" id="ARBA00023180"/>
    </source>
</evidence>